<dbReference type="EC" id="3.5.1.2" evidence="12"/>
<keyword evidence="4 12" id="KW-0963">Cytoplasm</keyword>
<comment type="catalytic activity">
    <reaction evidence="10 12">
        <text>5-[(5-phospho-1-deoxy-D-ribulos-1-ylimino)methylamino]-1-(5-phospho-beta-D-ribosyl)imidazole-4-carboxamide + L-glutamine = D-erythro-1-(imidazol-4-yl)glycerol 3-phosphate + 5-amino-1-(5-phospho-beta-D-ribosyl)imidazole-4-carboxamide + L-glutamate + H(+)</text>
        <dbReference type="Rhea" id="RHEA:24793"/>
        <dbReference type="ChEBI" id="CHEBI:15378"/>
        <dbReference type="ChEBI" id="CHEBI:29985"/>
        <dbReference type="ChEBI" id="CHEBI:58278"/>
        <dbReference type="ChEBI" id="CHEBI:58359"/>
        <dbReference type="ChEBI" id="CHEBI:58475"/>
        <dbReference type="ChEBI" id="CHEBI:58525"/>
        <dbReference type="EC" id="4.3.2.10"/>
    </reaction>
</comment>
<dbReference type="CDD" id="cd01748">
    <property type="entry name" value="GATase1_IGP_Synthase"/>
    <property type="match status" value="1"/>
</dbReference>
<dbReference type="GO" id="GO:0016829">
    <property type="term" value="F:lyase activity"/>
    <property type="evidence" value="ECO:0007669"/>
    <property type="project" value="UniProtKB-KW"/>
</dbReference>
<dbReference type="EC" id="4.3.2.10" evidence="12"/>
<gene>
    <name evidence="12" type="primary">hisH</name>
    <name evidence="15" type="ORF">COS99_08370</name>
</gene>
<evidence type="ECO:0000256" key="5">
    <source>
        <dbReference type="ARBA" id="ARBA00022605"/>
    </source>
</evidence>
<protein>
    <recommendedName>
        <fullName evidence="12">Imidazole glycerol phosphate synthase subunit HisH</fullName>
        <ecNumber evidence="12">4.3.2.10</ecNumber>
    </recommendedName>
    <alternativeName>
        <fullName evidence="12">IGP synthase glutaminase subunit</fullName>
        <ecNumber evidence="12">3.5.1.2</ecNumber>
    </alternativeName>
    <alternativeName>
        <fullName evidence="12">IGP synthase subunit HisH</fullName>
    </alternativeName>
    <alternativeName>
        <fullName evidence="12">ImGP synthase subunit HisH</fullName>
        <shortName evidence="12">IGPS subunit HisH</shortName>
    </alternativeName>
</protein>
<dbReference type="PANTHER" id="PTHR42701:SF1">
    <property type="entry name" value="IMIDAZOLE GLYCEROL PHOSPHATE SYNTHASE SUBUNIT HISH"/>
    <property type="match status" value="1"/>
</dbReference>
<dbReference type="GO" id="GO:0005737">
    <property type="term" value="C:cytoplasm"/>
    <property type="evidence" value="ECO:0007669"/>
    <property type="project" value="UniProtKB-SubCell"/>
</dbReference>
<keyword evidence="7 12" id="KW-0315">Glutamine amidotransferase</keyword>
<evidence type="ECO:0000259" key="14">
    <source>
        <dbReference type="Pfam" id="PF00117"/>
    </source>
</evidence>
<proteinExistence type="inferred from homology"/>
<comment type="subcellular location">
    <subcellularLocation>
        <location evidence="1 12">Cytoplasm</location>
    </subcellularLocation>
</comment>
<dbReference type="InterPro" id="IPR017926">
    <property type="entry name" value="GATASE"/>
</dbReference>
<dbReference type="GO" id="GO:0000107">
    <property type="term" value="F:imidazoleglycerol-phosphate synthase activity"/>
    <property type="evidence" value="ECO:0007669"/>
    <property type="project" value="UniProtKB-UniRule"/>
</dbReference>
<feature type="domain" description="Glutamine amidotransferase" evidence="14">
    <location>
        <begin position="4"/>
        <end position="203"/>
    </location>
</feature>
<comment type="function">
    <text evidence="12">IGPS catalyzes the conversion of PRFAR and glutamine to IGP, AICAR and glutamate. The HisH subunit catalyzes the hydrolysis of glutamine to glutamate and ammonia as part of the synthesis of IGP and AICAR. The resulting ammonia molecule is channeled to the active site of HisF.</text>
</comment>
<keyword evidence="5 12" id="KW-0028">Amino-acid biosynthesis</keyword>
<evidence type="ECO:0000256" key="12">
    <source>
        <dbReference type="HAMAP-Rule" id="MF_00278"/>
    </source>
</evidence>
<comment type="subunit">
    <text evidence="3 12">Heterodimer of HisH and HisF.</text>
</comment>
<dbReference type="PANTHER" id="PTHR42701">
    <property type="entry name" value="IMIDAZOLE GLYCEROL PHOSPHATE SYNTHASE SUBUNIT HISH"/>
    <property type="match status" value="1"/>
</dbReference>
<evidence type="ECO:0000256" key="11">
    <source>
        <dbReference type="ARBA" id="ARBA00049534"/>
    </source>
</evidence>
<dbReference type="GO" id="GO:0000105">
    <property type="term" value="P:L-histidine biosynthetic process"/>
    <property type="evidence" value="ECO:0007669"/>
    <property type="project" value="UniProtKB-UniRule"/>
</dbReference>
<evidence type="ECO:0000256" key="10">
    <source>
        <dbReference type="ARBA" id="ARBA00047838"/>
    </source>
</evidence>
<comment type="catalytic activity">
    <reaction evidence="11 12">
        <text>L-glutamine + H2O = L-glutamate + NH4(+)</text>
        <dbReference type="Rhea" id="RHEA:15889"/>
        <dbReference type="ChEBI" id="CHEBI:15377"/>
        <dbReference type="ChEBI" id="CHEBI:28938"/>
        <dbReference type="ChEBI" id="CHEBI:29985"/>
        <dbReference type="ChEBI" id="CHEBI:58359"/>
        <dbReference type="EC" id="3.5.1.2"/>
    </reaction>
</comment>
<sequence length="206" mass="22853">MIAIIDYGMGNLKSVSKAFQMVGAQAKVTDNPNDLSDAKAVVLPGVGAFARAMANLTELDILPAITRIIKDGKPFLGICLGLQLLFTESEEHGTHRGLDILKGKVKRFDLQLKTPHMGWNEVKIKSPQSTVHSPQLFEDIADNSYFYFVHTYYVDPDDKGIIIGTTKYGKDFASAVNKDNIWGVQFHPEKSSELGLKFLENFCKLC</sequence>
<dbReference type="PROSITE" id="PS51273">
    <property type="entry name" value="GATASE_TYPE_1"/>
    <property type="match status" value="1"/>
</dbReference>
<dbReference type="InterPro" id="IPR029062">
    <property type="entry name" value="Class_I_gatase-like"/>
</dbReference>
<evidence type="ECO:0000256" key="2">
    <source>
        <dbReference type="ARBA" id="ARBA00005091"/>
    </source>
</evidence>
<evidence type="ECO:0000313" key="15">
    <source>
        <dbReference type="EMBL" id="PIU40909.1"/>
    </source>
</evidence>
<dbReference type="SUPFAM" id="SSF52317">
    <property type="entry name" value="Class I glutamine amidotransferase-like"/>
    <property type="match status" value="1"/>
</dbReference>
<feature type="active site" description="Nucleophile" evidence="12 13">
    <location>
        <position position="79"/>
    </location>
</feature>
<name>A0A2J0KT06_9BACT</name>
<dbReference type="PIRSF" id="PIRSF000495">
    <property type="entry name" value="Amidotransf_hisH"/>
    <property type="match status" value="1"/>
</dbReference>
<evidence type="ECO:0000256" key="9">
    <source>
        <dbReference type="ARBA" id="ARBA00023239"/>
    </source>
</evidence>
<comment type="pathway">
    <text evidence="2 12">Amino-acid biosynthesis; L-histidine biosynthesis; L-histidine from 5-phospho-alpha-D-ribose 1-diphosphate: step 5/9.</text>
</comment>
<dbReference type="HAMAP" id="MF_00278">
    <property type="entry name" value="HisH"/>
    <property type="match status" value="1"/>
</dbReference>
<dbReference type="GO" id="GO:0004359">
    <property type="term" value="F:glutaminase activity"/>
    <property type="evidence" value="ECO:0007669"/>
    <property type="project" value="UniProtKB-EC"/>
</dbReference>
<evidence type="ECO:0000256" key="4">
    <source>
        <dbReference type="ARBA" id="ARBA00022490"/>
    </source>
</evidence>
<evidence type="ECO:0000313" key="16">
    <source>
        <dbReference type="Proteomes" id="UP000230052"/>
    </source>
</evidence>
<feature type="active site" evidence="12 13">
    <location>
        <position position="189"/>
    </location>
</feature>
<evidence type="ECO:0000256" key="13">
    <source>
        <dbReference type="PIRSR" id="PIRSR000495-1"/>
    </source>
</evidence>
<dbReference type="EMBL" id="PEWV01000075">
    <property type="protein sequence ID" value="PIU40909.1"/>
    <property type="molecule type" value="Genomic_DNA"/>
</dbReference>
<dbReference type="NCBIfam" id="TIGR01855">
    <property type="entry name" value="IMP_synth_hisH"/>
    <property type="match status" value="1"/>
</dbReference>
<evidence type="ECO:0000256" key="3">
    <source>
        <dbReference type="ARBA" id="ARBA00011152"/>
    </source>
</evidence>
<dbReference type="Gene3D" id="3.40.50.880">
    <property type="match status" value="1"/>
</dbReference>
<dbReference type="AlphaFoldDB" id="A0A2J0KT06"/>
<comment type="caution">
    <text evidence="15">The sequence shown here is derived from an EMBL/GenBank/DDBJ whole genome shotgun (WGS) entry which is preliminary data.</text>
</comment>
<dbReference type="UniPathway" id="UPA00031">
    <property type="reaction ID" value="UER00010"/>
</dbReference>
<evidence type="ECO:0000256" key="7">
    <source>
        <dbReference type="ARBA" id="ARBA00022962"/>
    </source>
</evidence>
<dbReference type="InterPro" id="IPR010139">
    <property type="entry name" value="Imidazole-glycPsynth_HisH"/>
</dbReference>
<keyword evidence="6 12" id="KW-0378">Hydrolase</keyword>
<accession>A0A2J0KT06</accession>
<feature type="active site" evidence="12 13">
    <location>
        <position position="187"/>
    </location>
</feature>
<keyword evidence="8 12" id="KW-0368">Histidine biosynthesis</keyword>
<dbReference type="Pfam" id="PF00117">
    <property type="entry name" value="GATase"/>
    <property type="match status" value="1"/>
</dbReference>
<keyword evidence="9 12" id="KW-0456">Lyase</keyword>
<reference evidence="15 16" key="1">
    <citation type="submission" date="2017-09" db="EMBL/GenBank/DDBJ databases">
        <title>Depth-based differentiation of microbial function through sediment-hosted aquifers and enrichment of novel symbionts in the deep terrestrial subsurface.</title>
        <authorList>
            <person name="Probst A.J."/>
            <person name="Ladd B."/>
            <person name="Jarett J.K."/>
            <person name="Geller-Mcgrath D.E."/>
            <person name="Sieber C.M."/>
            <person name="Emerson J.B."/>
            <person name="Anantharaman K."/>
            <person name="Thomas B.C."/>
            <person name="Malmstrom R."/>
            <person name="Stieglmeier M."/>
            <person name="Klingl A."/>
            <person name="Woyke T."/>
            <person name="Ryan C.M."/>
            <person name="Banfield J.F."/>
        </authorList>
    </citation>
    <scope>NUCLEOTIDE SEQUENCE [LARGE SCALE GENOMIC DNA]</scope>
    <source>
        <strain evidence="15">CG07_land_8_20_14_0_80_42_15</strain>
    </source>
</reference>
<evidence type="ECO:0000256" key="8">
    <source>
        <dbReference type="ARBA" id="ARBA00023102"/>
    </source>
</evidence>
<dbReference type="Proteomes" id="UP000230052">
    <property type="component" value="Unassembled WGS sequence"/>
</dbReference>
<evidence type="ECO:0000256" key="1">
    <source>
        <dbReference type="ARBA" id="ARBA00004496"/>
    </source>
</evidence>
<dbReference type="FunFam" id="3.40.50.880:FF:000009">
    <property type="entry name" value="Imidazole glycerol phosphate synthase subunit HisH"/>
    <property type="match status" value="1"/>
</dbReference>
<evidence type="ECO:0000256" key="6">
    <source>
        <dbReference type="ARBA" id="ARBA00022801"/>
    </source>
</evidence>
<organism evidence="15 16">
    <name type="scientific">Candidatus Aquitaenariimonas noxiae</name>
    <dbReference type="NCBI Taxonomy" id="1974741"/>
    <lineage>
        <taxon>Bacteria</taxon>
        <taxon>Pseudomonadati</taxon>
        <taxon>Candidatus Omnitrophota</taxon>
        <taxon>Candidatus Aquitaenariimonas</taxon>
    </lineage>
</organism>